<dbReference type="SUPFAM" id="SSF46785">
    <property type="entry name" value="Winged helix' DNA-binding domain"/>
    <property type="match status" value="1"/>
</dbReference>
<accession>A0A3L7AUI2</accession>
<dbReference type="Pfam" id="PF00480">
    <property type="entry name" value="ROK"/>
    <property type="match status" value="1"/>
</dbReference>
<dbReference type="InterPro" id="IPR036390">
    <property type="entry name" value="WH_DNA-bd_sf"/>
</dbReference>
<dbReference type="PANTHER" id="PTHR18964">
    <property type="entry name" value="ROK (REPRESSOR, ORF, KINASE) FAMILY"/>
    <property type="match status" value="1"/>
</dbReference>
<dbReference type="EMBL" id="RCUY01000002">
    <property type="protein sequence ID" value="RLP84147.1"/>
    <property type="molecule type" value="Genomic_DNA"/>
</dbReference>
<dbReference type="AlphaFoldDB" id="A0A3L7AUI2"/>
<dbReference type="Gene3D" id="1.10.10.10">
    <property type="entry name" value="Winged helix-like DNA-binding domain superfamily/Winged helix DNA-binding domain"/>
    <property type="match status" value="1"/>
</dbReference>
<dbReference type="InterPro" id="IPR049874">
    <property type="entry name" value="ROK_cs"/>
</dbReference>
<name>A0A3L7AUI2_9MICO</name>
<feature type="compositionally biased region" description="Pro residues" evidence="2">
    <location>
        <begin position="1"/>
        <end position="12"/>
    </location>
</feature>
<feature type="region of interest" description="Disordered" evidence="2">
    <location>
        <begin position="1"/>
        <end position="27"/>
    </location>
</feature>
<dbReference type="InterPro" id="IPR043129">
    <property type="entry name" value="ATPase_NBD"/>
</dbReference>
<reference evidence="3 4" key="1">
    <citation type="submission" date="2018-10" db="EMBL/GenBank/DDBJ databases">
        <authorList>
            <person name="Li J."/>
        </authorList>
    </citation>
    <scope>NUCLEOTIDE SEQUENCE [LARGE SCALE GENOMIC DNA]</scope>
    <source>
        <strain evidence="3 4">JCM 11654</strain>
    </source>
</reference>
<evidence type="ECO:0000313" key="4">
    <source>
        <dbReference type="Proteomes" id="UP000269438"/>
    </source>
</evidence>
<dbReference type="InterPro" id="IPR036388">
    <property type="entry name" value="WH-like_DNA-bd_sf"/>
</dbReference>
<dbReference type="SUPFAM" id="SSF53067">
    <property type="entry name" value="Actin-like ATPase domain"/>
    <property type="match status" value="1"/>
</dbReference>
<dbReference type="PANTHER" id="PTHR18964:SF173">
    <property type="entry name" value="GLUCOKINASE"/>
    <property type="match status" value="1"/>
</dbReference>
<dbReference type="Proteomes" id="UP000269438">
    <property type="component" value="Unassembled WGS sequence"/>
</dbReference>
<gene>
    <name evidence="3" type="ORF">D9V34_04985</name>
</gene>
<comment type="caution">
    <text evidence="3">The sequence shown here is derived from an EMBL/GenBank/DDBJ whole genome shotgun (WGS) entry which is preliminary data.</text>
</comment>
<evidence type="ECO:0000313" key="3">
    <source>
        <dbReference type="EMBL" id="RLP84147.1"/>
    </source>
</evidence>
<protein>
    <submittedName>
        <fullName evidence="3">ROK family protein</fullName>
    </submittedName>
</protein>
<dbReference type="Gene3D" id="3.30.420.40">
    <property type="match status" value="2"/>
</dbReference>
<dbReference type="InterPro" id="IPR000600">
    <property type="entry name" value="ROK"/>
</dbReference>
<evidence type="ECO:0000256" key="1">
    <source>
        <dbReference type="ARBA" id="ARBA00006479"/>
    </source>
</evidence>
<sequence>MTAAPSPAPTPPGARENAGSSAAPLTPYIPGYPGPQALQVSGGVGQVLQIFRDGSARTKAEIGTLTGLARSTVSARVDTLIAAGLLIDAGEAESSGGRPPARLRLNERARIVIAVELGVTHGQVAVADLFGTILGEERSDLVIADGPVPVLDWVIAAAHRQLAAAGHEVADILGIGIGVPGPVEHAAGLPVAPPIMPGWDRFDITGYVGARLAGPVYVDNDVNLLALGERAQEWPEVQDLVYVKVSTGVGAGIISGGALRRGSQGAAGDLGHVRIPFDPESGRAPEDERDLEALVGAAALAELLTPEPTAPRTRSAVLELIQAGADPVPAVLHQAGRDVGAALATVISLLNPSHVVVGGSVGAASPDLLAGVREIVESRSIALSSQDLHIIPSRSGDRGGTLGAAQMVLGYVLAPASIDALTA</sequence>
<comment type="similarity">
    <text evidence="1">Belongs to the ROK (NagC/XylR) family.</text>
</comment>
<evidence type="ECO:0000256" key="2">
    <source>
        <dbReference type="SAM" id="MobiDB-lite"/>
    </source>
</evidence>
<dbReference type="RefSeq" id="WP_121687755.1">
    <property type="nucleotide sequence ID" value="NZ_RCUY01000002.1"/>
</dbReference>
<dbReference type="OrthoDB" id="3189808at2"/>
<keyword evidence="4" id="KW-1185">Reference proteome</keyword>
<organism evidence="3 4">
    <name type="scientific">Mycetocola lacteus</name>
    <dbReference type="NCBI Taxonomy" id="76637"/>
    <lineage>
        <taxon>Bacteria</taxon>
        <taxon>Bacillati</taxon>
        <taxon>Actinomycetota</taxon>
        <taxon>Actinomycetes</taxon>
        <taxon>Micrococcales</taxon>
        <taxon>Microbacteriaceae</taxon>
        <taxon>Mycetocola</taxon>
    </lineage>
</organism>
<dbReference type="PROSITE" id="PS01125">
    <property type="entry name" value="ROK"/>
    <property type="match status" value="1"/>
</dbReference>
<proteinExistence type="inferred from homology"/>